<dbReference type="EMBL" id="LAZR01051369">
    <property type="protein sequence ID" value="KKK85306.1"/>
    <property type="molecule type" value="Genomic_DNA"/>
</dbReference>
<dbReference type="GO" id="GO:0005737">
    <property type="term" value="C:cytoplasm"/>
    <property type="evidence" value="ECO:0007669"/>
    <property type="project" value="TreeGrafter"/>
</dbReference>
<feature type="non-terminal residue" evidence="2">
    <location>
        <position position="234"/>
    </location>
</feature>
<organism evidence="2">
    <name type="scientific">marine sediment metagenome</name>
    <dbReference type="NCBI Taxonomy" id="412755"/>
    <lineage>
        <taxon>unclassified sequences</taxon>
        <taxon>metagenomes</taxon>
        <taxon>ecological metagenomes</taxon>
    </lineage>
</organism>
<reference evidence="2" key="1">
    <citation type="journal article" date="2015" name="Nature">
        <title>Complex archaea that bridge the gap between prokaryotes and eukaryotes.</title>
        <authorList>
            <person name="Spang A."/>
            <person name="Saw J.H."/>
            <person name="Jorgensen S.L."/>
            <person name="Zaremba-Niedzwiedzka K."/>
            <person name="Martijn J."/>
            <person name="Lind A.E."/>
            <person name="van Eijk R."/>
            <person name="Schleper C."/>
            <person name="Guy L."/>
            <person name="Ettema T.J."/>
        </authorList>
    </citation>
    <scope>NUCLEOTIDE SEQUENCE</scope>
</reference>
<dbReference type="AlphaFoldDB" id="A0A0F9BLM4"/>
<name>A0A0F9BLM4_9ZZZZ</name>
<dbReference type="Pfam" id="PF12706">
    <property type="entry name" value="Lactamase_B_2"/>
    <property type="match status" value="1"/>
</dbReference>
<sequence>MTRRFFIQRLFEGFKTAVLVHMLWFSMTSDLKVAADVNWRRANKMRLREITKRKLHHGSDRYLNPFGGRKHGNLWRVMRWKRFSENRFRQFYPNEPVVPVKMDWRLLKEYKGLGITFLKHATLIIKDGDDYIYIDPVFSNIFRFIKDFTPLHFDIKELPSPKHLLITHGHYDHLDKKSLSHFNKKTHIISPLGYDSIFKGLGMTNRDQLDRFDTLTQGNREITLLPCHHWTMRN</sequence>
<comment type="caution">
    <text evidence="2">The sequence shown here is derived from an EMBL/GenBank/DDBJ whole genome shotgun (WGS) entry which is preliminary data.</text>
</comment>
<dbReference type="SUPFAM" id="SSF56281">
    <property type="entry name" value="Metallo-hydrolase/oxidoreductase"/>
    <property type="match status" value="1"/>
</dbReference>
<dbReference type="InterPro" id="IPR036866">
    <property type="entry name" value="RibonucZ/Hydroxyglut_hydro"/>
</dbReference>
<gene>
    <name evidence="2" type="ORF">LCGC14_2774610</name>
</gene>
<dbReference type="Gene3D" id="3.60.15.10">
    <property type="entry name" value="Ribonuclease Z/Hydroxyacylglutathione hydrolase-like"/>
    <property type="match status" value="1"/>
</dbReference>
<feature type="domain" description="Metallo-beta-lactamase" evidence="1">
    <location>
        <begin position="132"/>
        <end position="231"/>
    </location>
</feature>
<evidence type="ECO:0000313" key="2">
    <source>
        <dbReference type="EMBL" id="KKK85306.1"/>
    </source>
</evidence>
<dbReference type="PANTHER" id="PTHR15032">
    <property type="entry name" value="N-ACYL-PHOSPHATIDYLETHANOLAMINE-HYDROLYZING PHOSPHOLIPASE D"/>
    <property type="match status" value="1"/>
</dbReference>
<accession>A0A0F9BLM4</accession>
<proteinExistence type="predicted"/>
<protein>
    <recommendedName>
        <fullName evidence="1">Metallo-beta-lactamase domain-containing protein</fullName>
    </recommendedName>
</protein>
<dbReference type="PANTHER" id="PTHR15032:SF4">
    <property type="entry name" value="N-ACYL-PHOSPHATIDYLETHANOLAMINE-HYDROLYZING PHOSPHOLIPASE D"/>
    <property type="match status" value="1"/>
</dbReference>
<evidence type="ECO:0000259" key="1">
    <source>
        <dbReference type="Pfam" id="PF12706"/>
    </source>
</evidence>
<dbReference type="InterPro" id="IPR001279">
    <property type="entry name" value="Metallo-B-lactamas"/>
</dbReference>